<dbReference type="RefSeq" id="WP_007173978.1">
    <property type="nucleotide sequence ID" value="NZ_GG704781.1"/>
</dbReference>
<protein>
    <recommendedName>
        <fullName evidence="4">DUF4199 domain-containing protein</fullName>
    </recommendedName>
</protein>
<sequence>MRNFAHTMINVVALVQVKAFARQEGLFLALLWIASFLLMIYMPMSSWGSLMALSTPFFVGWRLSSFRNDALQGTISFKRGLAFSCYTFFYASLIFAVAQFIYFRYFDHGAMLSMLSTNVTTLQQAYKTSGIDDTEALKYMKDGMEMIGMMSPIQIVFVFMMQNLFIGSLLSLPIAFFCKKKTQQLSN</sequence>
<evidence type="ECO:0000256" key="1">
    <source>
        <dbReference type="SAM" id="Phobius"/>
    </source>
</evidence>
<gene>
    <name evidence="2" type="ORF">HMPREF0645_1875</name>
</gene>
<evidence type="ECO:0000313" key="3">
    <source>
        <dbReference type="Proteomes" id="UP000003160"/>
    </source>
</evidence>
<dbReference type="EMBL" id="ACKS01000073">
    <property type="protein sequence ID" value="EFA43713.1"/>
    <property type="molecule type" value="Genomic_DNA"/>
</dbReference>
<feature type="transmembrane region" description="Helical" evidence="1">
    <location>
        <begin position="47"/>
        <end position="64"/>
    </location>
</feature>
<keyword evidence="3" id="KW-1185">Reference proteome</keyword>
<feature type="transmembrane region" description="Helical" evidence="1">
    <location>
        <begin position="153"/>
        <end position="178"/>
    </location>
</feature>
<evidence type="ECO:0008006" key="4">
    <source>
        <dbReference type="Google" id="ProtNLM"/>
    </source>
</evidence>
<keyword evidence="1" id="KW-1133">Transmembrane helix</keyword>
<dbReference type="InterPro" id="IPR025250">
    <property type="entry name" value="DUF4199"/>
</dbReference>
<keyword evidence="1" id="KW-0472">Membrane</keyword>
<evidence type="ECO:0000313" key="2">
    <source>
        <dbReference type="EMBL" id="EFA43713.1"/>
    </source>
</evidence>
<name>D1PY40_9BACT</name>
<keyword evidence="1" id="KW-0812">Transmembrane</keyword>
<feature type="transmembrane region" description="Helical" evidence="1">
    <location>
        <begin position="85"/>
        <end position="105"/>
    </location>
</feature>
<proteinExistence type="predicted"/>
<dbReference type="Pfam" id="PF13858">
    <property type="entry name" value="DUF4199"/>
    <property type="match status" value="1"/>
</dbReference>
<organism evidence="2 3">
    <name type="scientific">Hallella bergensis DSM 17361</name>
    <dbReference type="NCBI Taxonomy" id="585502"/>
    <lineage>
        <taxon>Bacteria</taxon>
        <taxon>Pseudomonadati</taxon>
        <taxon>Bacteroidota</taxon>
        <taxon>Bacteroidia</taxon>
        <taxon>Bacteroidales</taxon>
        <taxon>Prevotellaceae</taxon>
        <taxon>Hallella</taxon>
    </lineage>
</organism>
<reference evidence="2 3" key="1">
    <citation type="submission" date="2009-10" db="EMBL/GenBank/DDBJ databases">
        <authorList>
            <person name="Qin X."/>
            <person name="Bachman B."/>
            <person name="Battles P."/>
            <person name="Bell A."/>
            <person name="Bess C."/>
            <person name="Bickham C."/>
            <person name="Chaboub L."/>
            <person name="Chen D."/>
            <person name="Coyle M."/>
            <person name="Deiros D.R."/>
            <person name="Dinh H."/>
            <person name="Forbes L."/>
            <person name="Fowler G."/>
            <person name="Francisco L."/>
            <person name="Fu Q."/>
            <person name="Gubbala S."/>
            <person name="Hale W."/>
            <person name="Han Y."/>
            <person name="Hemphill L."/>
            <person name="Highlander S.K."/>
            <person name="Hirani K."/>
            <person name="Hogues M."/>
            <person name="Jackson L."/>
            <person name="Jakkamsetti A."/>
            <person name="Javaid M."/>
            <person name="Jiang H."/>
            <person name="Korchina V."/>
            <person name="Kovar C."/>
            <person name="Lara F."/>
            <person name="Lee S."/>
            <person name="Mata R."/>
            <person name="Mathew T."/>
            <person name="Moen C."/>
            <person name="Morales K."/>
            <person name="Munidasa M."/>
            <person name="Nazareth L."/>
            <person name="Ngo R."/>
            <person name="Nguyen L."/>
            <person name="Okwuonu G."/>
            <person name="Ongeri F."/>
            <person name="Patil S."/>
            <person name="Petrosino J."/>
            <person name="Pham C."/>
            <person name="Pham P."/>
            <person name="Pu L.-L."/>
            <person name="Puazo M."/>
            <person name="Raj R."/>
            <person name="Reid J."/>
            <person name="Rouhana J."/>
            <person name="Saada N."/>
            <person name="Shang Y."/>
            <person name="Simmons D."/>
            <person name="Thornton R."/>
            <person name="Warren J."/>
            <person name="Weissenberger G."/>
            <person name="Zhang J."/>
            <person name="Zhang L."/>
            <person name="Zhou C."/>
            <person name="Zhu D."/>
            <person name="Muzny D."/>
            <person name="Worley K."/>
            <person name="Gibbs R."/>
        </authorList>
    </citation>
    <scope>NUCLEOTIDE SEQUENCE [LARGE SCALE GENOMIC DNA]</scope>
    <source>
        <strain evidence="2 3">DSM 17361</strain>
    </source>
</reference>
<feature type="transmembrane region" description="Helical" evidence="1">
    <location>
        <begin position="25"/>
        <end position="41"/>
    </location>
</feature>
<accession>D1PY40</accession>
<dbReference type="AlphaFoldDB" id="D1PY40"/>
<dbReference type="eggNOG" id="ENOG5032ZPJ">
    <property type="taxonomic scope" value="Bacteria"/>
</dbReference>
<dbReference type="Proteomes" id="UP000003160">
    <property type="component" value="Unassembled WGS sequence"/>
</dbReference>
<comment type="caution">
    <text evidence="2">The sequence shown here is derived from an EMBL/GenBank/DDBJ whole genome shotgun (WGS) entry which is preliminary data.</text>
</comment>
<dbReference type="HOGENOM" id="CLU_124948_1_0_10"/>